<evidence type="ECO:0000256" key="7">
    <source>
        <dbReference type="ARBA" id="ARBA00022840"/>
    </source>
</evidence>
<keyword evidence="9" id="KW-1133">Transmembrane helix</keyword>
<feature type="domain" description="Histidine kinase/HSP90-like ATPase" evidence="10">
    <location>
        <begin position="309"/>
        <end position="398"/>
    </location>
</feature>
<dbReference type="GO" id="GO:0016020">
    <property type="term" value="C:membrane"/>
    <property type="evidence" value="ECO:0007669"/>
    <property type="project" value="InterPro"/>
</dbReference>
<evidence type="ECO:0000313" key="12">
    <source>
        <dbReference type="EMBL" id="AFA71460.1"/>
    </source>
</evidence>
<dbReference type="InterPro" id="IPR003594">
    <property type="entry name" value="HATPase_dom"/>
</dbReference>
<comment type="catalytic activity">
    <reaction evidence="1">
        <text>ATP + protein L-histidine = ADP + protein N-phospho-L-histidine.</text>
        <dbReference type="EC" id="2.7.13.3"/>
    </reaction>
</comment>
<dbReference type="InterPro" id="IPR036890">
    <property type="entry name" value="HATPase_C_sf"/>
</dbReference>
<organism evidence="12 13">
    <name type="scientific">Gordonia polyisoprenivorans (strain DSM 44266 / VH2)</name>
    <dbReference type="NCBI Taxonomy" id="1112204"/>
    <lineage>
        <taxon>Bacteria</taxon>
        <taxon>Bacillati</taxon>
        <taxon>Actinomycetota</taxon>
        <taxon>Actinomycetes</taxon>
        <taxon>Mycobacteriales</taxon>
        <taxon>Gordoniaceae</taxon>
        <taxon>Gordonia</taxon>
    </lineage>
</organism>
<feature type="transmembrane region" description="Helical" evidence="9">
    <location>
        <begin position="136"/>
        <end position="157"/>
    </location>
</feature>
<keyword evidence="7" id="KW-0067">ATP-binding</keyword>
<feature type="transmembrane region" description="Helical" evidence="9">
    <location>
        <begin position="67"/>
        <end position="90"/>
    </location>
</feature>
<dbReference type="Proteomes" id="UP000009154">
    <property type="component" value="Chromosome"/>
</dbReference>
<reference evidence="12 13" key="1">
    <citation type="journal article" date="2012" name="Appl. Environ. Microbiol.">
        <title>Involvement of two latex-clearing proteins during rubber degradation and insights into the subsequent degradation pathway revealed by the genome sequence of Gordonia polyisoprenivorans strain VH2.</title>
        <authorList>
            <person name="Hiessl S."/>
            <person name="Schuldes J."/>
            <person name="Thurmer A."/>
            <person name="Halbsguth T."/>
            <person name="Broker D."/>
            <person name="Angelov A."/>
            <person name="Liebl W."/>
            <person name="Daniel R."/>
            <person name="Steinbuchel A."/>
        </authorList>
    </citation>
    <scope>NUCLEOTIDE SEQUENCE [LARGE SCALE GENOMIC DNA]</scope>
    <source>
        <strain evidence="13">DSM 44266 / VH2</strain>
    </source>
</reference>
<keyword evidence="13" id="KW-1185">Reference proteome</keyword>
<feature type="transmembrane region" description="Helical" evidence="9">
    <location>
        <begin position="110"/>
        <end position="129"/>
    </location>
</feature>
<evidence type="ECO:0000256" key="8">
    <source>
        <dbReference type="ARBA" id="ARBA00023012"/>
    </source>
</evidence>
<dbReference type="Gene3D" id="1.20.5.1930">
    <property type="match status" value="1"/>
</dbReference>
<evidence type="ECO:0000256" key="5">
    <source>
        <dbReference type="ARBA" id="ARBA00022741"/>
    </source>
</evidence>
<evidence type="ECO:0000256" key="6">
    <source>
        <dbReference type="ARBA" id="ARBA00022777"/>
    </source>
</evidence>
<dbReference type="Gene3D" id="3.30.565.10">
    <property type="entry name" value="Histidine kinase-like ATPase, C-terminal domain"/>
    <property type="match status" value="1"/>
</dbReference>
<keyword evidence="4" id="KW-0808">Transferase</keyword>
<evidence type="ECO:0000259" key="11">
    <source>
        <dbReference type="Pfam" id="PF07730"/>
    </source>
</evidence>
<dbReference type="GO" id="GO:0005524">
    <property type="term" value="F:ATP binding"/>
    <property type="evidence" value="ECO:0007669"/>
    <property type="project" value="UniProtKB-KW"/>
</dbReference>
<dbReference type="HOGENOM" id="CLU_000445_20_1_11"/>
<keyword evidence="6 12" id="KW-0418">Kinase</keyword>
<dbReference type="CDD" id="cd16917">
    <property type="entry name" value="HATPase_UhpB-NarQ-NarX-like"/>
    <property type="match status" value="1"/>
</dbReference>
<evidence type="ECO:0000313" key="13">
    <source>
        <dbReference type="Proteomes" id="UP000009154"/>
    </source>
</evidence>
<feature type="domain" description="Signal transduction histidine kinase subgroup 3 dimerisation and phosphoacceptor" evidence="11">
    <location>
        <begin position="190"/>
        <end position="252"/>
    </location>
</feature>
<dbReference type="GO" id="GO:0046983">
    <property type="term" value="F:protein dimerization activity"/>
    <property type="evidence" value="ECO:0007669"/>
    <property type="project" value="InterPro"/>
</dbReference>
<dbReference type="RefSeq" id="WP_014358469.1">
    <property type="nucleotide sequence ID" value="NC_016906.1"/>
</dbReference>
<dbReference type="InterPro" id="IPR050482">
    <property type="entry name" value="Sensor_HK_TwoCompSys"/>
</dbReference>
<dbReference type="EC" id="2.7.13.3" evidence="2"/>
<dbReference type="PANTHER" id="PTHR24421">
    <property type="entry name" value="NITRATE/NITRITE SENSOR PROTEIN NARX-RELATED"/>
    <property type="match status" value="1"/>
</dbReference>
<keyword evidence="5" id="KW-0547">Nucleotide-binding</keyword>
<feature type="transmembrane region" description="Helical" evidence="9">
    <location>
        <begin position="42"/>
        <end position="60"/>
    </location>
</feature>
<keyword evidence="9" id="KW-0812">Transmembrane</keyword>
<dbReference type="EMBL" id="CP003119">
    <property type="protein sequence ID" value="AFA71460.1"/>
    <property type="molecule type" value="Genomic_DNA"/>
</dbReference>
<evidence type="ECO:0000256" key="1">
    <source>
        <dbReference type="ARBA" id="ARBA00000085"/>
    </source>
</evidence>
<keyword evidence="3" id="KW-0597">Phosphoprotein</keyword>
<feature type="transmembrane region" description="Helical" evidence="9">
    <location>
        <begin position="9"/>
        <end position="30"/>
    </location>
</feature>
<evidence type="ECO:0000256" key="9">
    <source>
        <dbReference type="SAM" id="Phobius"/>
    </source>
</evidence>
<keyword evidence="9" id="KW-0472">Membrane</keyword>
<dbReference type="GeneID" id="90157483"/>
<dbReference type="STRING" id="1112204.GPOL_c03890"/>
<evidence type="ECO:0000256" key="2">
    <source>
        <dbReference type="ARBA" id="ARBA00012438"/>
    </source>
</evidence>
<evidence type="ECO:0000259" key="10">
    <source>
        <dbReference type="Pfam" id="PF02518"/>
    </source>
</evidence>
<accession>H6MT94</accession>
<dbReference type="PANTHER" id="PTHR24421:SF10">
    <property type="entry name" value="NITRATE_NITRITE SENSOR PROTEIN NARQ"/>
    <property type="match status" value="1"/>
</dbReference>
<dbReference type="KEGG" id="gpo:GPOL_c03890"/>
<dbReference type="SUPFAM" id="SSF55874">
    <property type="entry name" value="ATPase domain of HSP90 chaperone/DNA topoisomerase II/histidine kinase"/>
    <property type="match status" value="1"/>
</dbReference>
<evidence type="ECO:0000256" key="3">
    <source>
        <dbReference type="ARBA" id="ARBA00022553"/>
    </source>
</evidence>
<dbReference type="Pfam" id="PF07730">
    <property type="entry name" value="HisKA_3"/>
    <property type="match status" value="1"/>
</dbReference>
<dbReference type="eggNOG" id="COG4585">
    <property type="taxonomic scope" value="Bacteria"/>
</dbReference>
<proteinExistence type="predicted"/>
<dbReference type="GO" id="GO:0000155">
    <property type="term" value="F:phosphorelay sensor kinase activity"/>
    <property type="evidence" value="ECO:0007669"/>
    <property type="project" value="InterPro"/>
</dbReference>
<name>H6MT94_GORPV</name>
<dbReference type="AlphaFoldDB" id="H6MT94"/>
<keyword evidence="8" id="KW-0902">Two-component regulatory system</keyword>
<protein>
    <recommendedName>
        <fullName evidence="2">histidine kinase</fullName>
        <ecNumber evidence="2">2.7.13.3</ecNumber>
    </recommendedName>
</protein>
<evidence type="ECO:0000256" key="4">
    <source>
        <dbReference type="ARBA" id="ARBA00022679"/>
    </source>
</evidence>
<gene>
    <name evidence="12" type="ordered locus">GPOL_c03890</name>
</gene>
<sequence length="408" mass="43617">MWRLPVSRALLNDVGLTLLFLALGVSLYATGLGVLDENASPLPTWFCLVSLGFASCSQLFRSRHPAIALTGVSAALALDSLTVPSIGVWLVFSDIVYSTCVYGGARLVRVLYGLAAVVAVATFLLVSVVAHDDWRLLFVCVLWLLALIGSPLAYGLAVREHRSALSLEREHSRAMAELGEREQVEAVADERRRLARELHDVIAGRLSAIAVQSAAALQYPENTALAGKALAAVRASSVEALTEMRGLIDLLSDGSEHSTDGRHTTAGLRRIDRLTEPIAESGTDIAVEIPATITAANGIDALPPVVDIAAFRIVAEALTNAATHAPGQPIRVRITHADDTLVLDICNRLAAHHDHHPTGDRHTGRGLVNMRTRAHAVGGRLCVERGTDEFRVTATLPTTSSDAPRIHP</sequence>
<dbReference type="InterPro" id="IPR011712">
    <property type="entry name" value="Sig_transdc_His_kin_sub3_dim/P"/>
</dbReference>
<dbReference type="Pfam" id="PF02518">
    <property type="entry name" value="HATPase_c"/>
    <property type="match status" value="1"/>
</dbReference>